<dbReference type="CDD" id="cd02440">
    <property type="entry name" value="AdoMet_MTases"/>
    <property type="match status" value="1"/>
</dbReference>
<gene>
    <name evidence="1" type="ORF">SAMN04489726_1488</name>
</gene>
<dbReference type="GO" id="GO:0032259">
    <property type="term" value="P:methylation"/>
    <property type="evidence" value="ECO:0007669"/>
    <property type="project" value="UniProtKB-KW"/>
</dbReference>
<evidence type="ECO:0000313" key="1">
    <source>
        <dbReference type="EMBL" id="SDM41179.1"/>
    </source>
</evidence>
<dbReference type="EMBL" id="LT629701">
    <property type="protein sequence ID" value="SDM41179.1"/>
    <property type="molecule type" value="Genomic_DNA"/>
</dbReference>
<dbReference type="Gene3D" id="3.40.50.150">
    <property type="entry name" value="Vaccinia Virus protein VP39"/>
    <property type="match status" value="1"/>
</dbReference>
<dbReference type="GO" id="GO:0008168">
    <property type="term" value="F:methyltransferase activity"/>
    <property type="evidence" value="ECO:0007669"/>
    <property type="project" value="UniProtKB-KW"/>
</dbReference>
<dbReference type="RefSeq" id="WP_030432060.1">
    <property type="nucleotide sequence ID" value="NZ_JOEF01000023.1"/>
</dbReference>
<dbReference type="SUPFAM" id="SSF53335">
    <property type="entry name" value="S-adenosyl-L-methionine-dependent methyltransferases"/>
    <property type="match status" value="1"/>
</dbReference>
<dbReference type="PIRSF" id="PIRSF017393">
    <property type="entry name" value="MTase_SAV2177"/>
    <property type="match status" value="1"/>
</dbReference>
<name>A0A1G9T0E2_ALLAB</name>
<sequence>MADWIPDGIDLSRPSAARVYDYFLGGGHNFEVDRVFAERALAAHPFGRELAVINRTFVRRAVQFMLERGIRQFLDLGSGIPTVGNVHEIAGEGTRVVYVDCDDVAVAHTRLMLRDSDRATIVHADAARPDDVLGAPETRRMLDFGQPVGVLAATVFHYVSERQDPFGAAARYREAIMRGSYLAVSHLSSDGLPVRVGQMAELMKESQNNVHPRTRVEIARLFGDFEMVAPGLTGVAHWESERPTDAGRHEDVGLLLQAGIGRKP</sequence>
<dbReference type="eggNOG" id="COG2890">
    <property type="taxonomic scope" value="Bacteria"/>
</dbReference>
<dbReference type="InterPro" id="IPR006764">
    <property type="entry name" value="SAM_dep_MeTrfase_SAV2177_type"/>
</dbReference>
<keyword evidence="1" id="KW-0489">Methyltransferase</keyword>
<dbReference type="AlphaFoldDB" id="A0A1G9T0E2"/>
<dbReference type="OrthoDB" id="3516042at2"/>
<evidence type="ECO:0000313" key="2">
    <source>
        <dbReference type="Proteomes" id="UP000183376"/>
    </source>
</evidence>
<keyword evidence="2" id="KW-1185">Reference proteome</keyword>
<dbReference type="Proteomes" id="UP000183376">
    <property type="component" value="Chromosome I"/>
</dbReference>
<keyword evidence="1" id="KW-0808">Transferase</keyword>
<dbReference type="InterPro" id="IPR029063">
    <property type="entry name" value="SAM-dependent_MTases_sf"/>
</dbReference>
<proteinExistence type="predicted"/>
<protein>
    <submittedName>
        <fullName evidence="1">S-adenosyl methyltransferase</fullName>
    </submittedName>
</protein>
<organism evidence="1 2">
    <name type="scientific">Allokutzneria albata</name>
    <name type="common">Kibdelosporangium albatum</name>
    <dbReference type="NCBI Taxonomy" id="211114"/>
    <lineage>
        <taxon>Bacteria</taxon>
        <taxon>Bacillati</taxon>
        <taxon>Actinomycetota</taxon>
        <taxon>Actinomycetes</taxon>
        <taxon>Pseudonocardiales</taxon>
        <taxon>Pseudonocardiaceae</taxon>
        <taxon>Allokutzneria</taxon>
    </lineage>
</organism>
<dbReference type="STRING" id="211114.SAMN04489726_1488"/>
<reference evidence="1 2" key="1">
    <citation type="submission" date="2016-10" db="EMBL/GenBank/DDBJ databases">
        <authorList>
            <person name="de Groot N.N."/>
        </authorList>
    </citation>
    <scope>NUCLEOTIDE SEQUENCE [LARGE SCALE GENOMIC DNA]</scope>
    <source>
        <strain evidence="1 2">DSM 44149</strain>
    </source>
</reference>
<accession>A0A1G9T0E2</accession>
<dbReference type="Pfam" id="PF04672">
    <property type="entry name" value="Methyltransf_19"/>
    <property type="match status" value="1"/>
</dbReference>